<accession>A0A6B0TVP8</accession>
<reference evidence="2 3" key="1">
    <citation type="submission" date="2019-12" db="EMBL/GenBank/DDBJ databases">
        <title>Strain KN286 was isolated from seawater, which was collected from Caroline Seamount in the tropical western Pacific.</title>
        <authorList>
            <person name="Wang Q."/>
        </authorList>
    </citation>
    <scope>NUCLEOTIDE SEQUENCE [LARGE SCALE GENOMIC DNA]</scope>
    <source>
        <strain evidence="2 3">KN286</strain>
    </source>
</reference>
<dbReference type="PROSITE" id="PS51257">
    <property type="entry name" value="PROKAR_LIPOPROTEIN"/>
    <property type="match status" value="1"/>
</dbReference>
<dbReference type="Proteomes" id="UP000436016">
    <property type="component" value="Unassembled WGS sequence"/>
</dbReference>
<dbReference type="InterPro" id="IPR021308">
    <property type="entry name" value="GfcB"/>
</dbReference>
<dbReference type="Pfam" id="PF11102">
    <property type="entry name" value="YjbF"/>
    <property type="match status" value="1"/>
</dbReference>
<proteinExistence type="predicted"/>
<evidence type="ECO:0000256" key="1">
    <source>
        <dbReference type="SAM" id="SignalP"/>
    </source>
</evidence>
<dbReference type="Gene3D" id="2.40.360.10">
    <property type="entry name" value="YmcC-like"/>
    <property type="match status" value="1"/>
</dbReference>
<keyword evidence="1" id="KW-0732">Signal</keyword>
<dbReference type="EMBL" id="WUWG01000002">
    <property type="protein sequence ID" value="MXU65063.1"/>
    <property type="molecule type" value="Genomic_DNA"/>
</dbReference>
<dbReference type="RefSeq" id="WP_160853185.1">
    <property type="nucleotide sequence ID" value="NZ_WUWG01000002.1"/>
</dbReference>
<evidence type="ECO:0000313" key="2">
    <source>
        <dbReference type="EMBL" id="MXU65063.1"/>
    </source>
</evidence>
<sequence>MSVRSFLFLLPLLFGACTVTDLDWPGQTQTVTVDTSQIAAAKGQGLIVQLVDRGTANRFRPVGRINGVVTWAAPDGVSVSLRDGMVVNTAGLAPDLFAADTSGVRLADAPASYTRVMRYLDGEDRIALRSYHCDLTDRGPRQIPFGSGMVMARQMVEDCGSSSHAFENLYFLDSDGRILGSRQWLGDGIGTIILIQQDAG</sequence>
<feature type="signal peptide" evidence="1">
    <location>
        <begin position="1"/>
        <end position="16"/>
    </location>
</feature>
<keyword evidence="3" id="KW-1185">Reference proteome</keyword>
<feature type="chain" id="PRO_5025581978" description="Group 4 capsule polysaccharide lipoprotein gfcB, YjbF" evidence="1">
    <location>
        <begin position="17"/>
        <end position="200"/>
    </location>
</feature>
<evidence type="ECO:0000313" key="3">
    <source>
        <dbReference type="Proteomes" id="UP000436016"/>
    </source>
</evidence>
<gene>
    <name evidence="2" type="ORF">GSH16_06365</name>
</gene>
<evidence type="ECO:0008006" key="4">
    <source>
        <dbReference type="Google" id="ProtNLM"/>
    </source>
</evidence>
<dbReference type="SUPFAM" id="SSF159270">
    <property type="entry name" value="YmcC-like"/>
    <property type="match status" value="1"/>
</dbReference>
<dbReference type="InterPro" id="IPR023373">
    <property type="entry name" value="YmcC_sf"/>
</dbReference>
<name>A0A6B0TVP8_9RHOB</name>
<comment type="caution">
    <text evidence="2">The sequence shown here is derived from an EMBL/GenBank/DDBJ whole genome shotgun (WGS) entry which is preliminary data.</text>
</comment>
<protein>
    <recommendedName>
        <fullName evidence="4">Group 4 capsule polysaccharide lipoprotein gfcB, YjbF</fullName>
    </recommendedName>
</protein>
<organism evidence="2 3">
    <name type="scientific">Oceanomicrobium pacificus</name>
    <dbReference type="NCBI Taxonomy" id="2692916"/>
    <lineage>
        <taxon>Bacteria</taxon>
        <taxon>Pseudomonadati</taxon>
        <taxon>Pseudomonadota</taxon>
        <taxon>Alphaproteobacteria</taxon>
        <taxon>Rhodobacterales</taxon>
        <taxon>Paracoccaceae</taxon>
        <taxon>Oceanomicrobium</taxon>
    </lineage>
</organism>
<dbReference type="AlphaFoldDB" id="A0A6B0TVP8"/>